<feature type="transmembrane region" description="Helical" evidence="1">
    <location>
        <begin position="58"/>
        <end position="81"/>
    </location>
</feature>
<evidence type="ECO:0000256" key="1">
    <source>
        <dbReference type="SAM" id="Phobius"/>
    </source>
</evidence>
<dbReference type="Proteomes" id="UP001295469">
    <property type="component" value="Chromosome C08"/>
</dbReference>
<sequence length="83" mass="8976">MAWAWNLCVGFLLILLWSRLLPLALVLVSCVKLIEFSPVPFFGCSSVSYSCSDSSRSVLWFSGTVCVVTLLSGLVILVGSVSM</sequence>
<gene>
    <name evidence="2" type="ORF">DARMORV10_C08P10610.1</name>
</gene>
<accession>A0A816TZB1</accession>
<evidence type="ECO:0000313" key="2">
    <source>
        <dbReference type="EMBL" id="CAF2107384.1"/>
    </source>
</evidence>
<protein>
    <submittedName>
        <fullName evidence="2">(rape) hypothetical protein</fullName>
    </submittedName>
</protein>
<name>A0A816TZB1_BRANA</name>
<keyword evidence="1" id="KW-0812">Transmembrane</keyword>
<keyword evidence="1" id="KW-0472">Membrane</keyword>
<dbReference type="EMBL" id="HG994372">
    <property type="protein sequence ID" value="CAF2107384.1"/>
    <property type="molecule type" value="Genomic_DNA"/>
</dbReference>
<reference evidence="2" key="1">
    <citation type="submission" date="2021-01" db="EMBL/GenBank/DDBJ databases">
        <authorList>
            <consortium name="Genoscope - CEA"/>
            <person name="William W."/>
        </authorList>
    </citation>
    <scope>NUCLEOTIDE SEQUENCE</scope>
</reference>
<proteinExistence type="predicted"/>
<organism evidence="2">
    <name type="scientific">Brassica napus</name>
    <name type="common">Rape</name>
    <dbReference type="NCBI Taxonomy" id="3708"/>
    <lineage>
        <taxon>Eukaryota</taxon>
        <taxon>Viridiplantae</taxon>
        <taxon>Streptophyta</taxon>
        <taxon>Embryophyta</taxon>
        <taxon>Tracheophyta</taxon>
        <taxon>Spermatophyta</taxon>
        <taxon>Magnoliopsida</taxon>
        <taxon>eudicotyledons</taxon>
        <taxon>Gunneridae</taxon>
        <taxon>Pentapetalae</taxon>
        <taxon>rosids</taxon>
        <taxon>malvids</taxon>
        <taxon>Brassicales</taxon>
        <taxon>Brassicaceae</taxon>
        <taxon>Brassiceae</taxon>
        <taxon>Brassica</taxon>
    </lineage>
</organism>
<dbReference type="AlphaFoldDB" id="A0A816TZB1"/>
<keyword evidence="1" id="KW-1133">Transmembrane helix</keyword>